<gene>
    <name evidence="5" type="ORF">FNV43_RR03990</name>
</gene>
<dbReference type="AlphaFoldDB" id="A0A8K0HJH7"/>
<proteinExistence type="predicted"/>
<organism evidence="5 6">
    <name type="scientific">Rhamnella rubrinervis</name>
    <dbReference type="NCBI Taxonomy" id="2594499"/>
    <lineage>
        <taxon>Eukaryota</taxon>
        <taxon>Viridiplantae</taxon>
        <taxon>Streptophyta</taxon>
        <taxon>Embryophyta</taxon>
        <taxon>Tracheophyta</taxon>
        <taxon>Spermatophyta</taxon>
        <taxon>Magnoliopsida</taxon>
        <taxon>eudicotyledons</taxon>
        <taxon>Gunneridae</taxon>
        <taxon>Pentapetalae</taxon>
        <taxon>rosids</taxon>
        <taxon>fabids</taxon>
        <taxon>Rosales</taxon>
        <taxon>Rhamnaceae</taxon>
        <taxon>rhamnoid group</taxon>
        <taxon>Rhamneae</taxon>
        <taxon>Rhamnella</taxon>
    </lineage>
</organism>
<dbReference type="Gene3D" id="1.10.600.10">
    <property type="entry name" value="Farnesyl Diphosphate Synthase"/>
    <property type="match status" value="2"/>
</dbReference>
<dbReference type="GO" id="GO:0010333">
    <property type="term" value="F:terpene synthase activity"/>
    <property type="evidence" value="ECO:0007669"/>
    <property type="project" value="InterPro"/>
</dbReference>
<evidence type="ECO:0000256" key="2">
    <source>
        <dbReference type="ARBA" id="ARBA00022723"/>
    </source>
</evidence>
<evidence type="ECO:0000313" key="6">
    <source>
        <dbReference type="Proteomes" id="UP000796880"/>
    </source>
</evidence>
<dbReference type="EMBL" id="VOIH02000002">
    <property type="protein sequence ID" value="KAF3453550.1"/>
    <property type="molecule type" value="Genomic_DNA"/>
</dbReference>
<accession>A0A8K0HJH7</accession>
<dbReference type="PANTHER" id="PTHR31225:SF221">
    <property type="entry name" value="(-)-GERMACRENE D SYNTHASE"/>
    <property type="match status" value="1"/>
</dbReference>
<name>A0A8K0HJH7_9ROSA</name>
<evidence type="ECO:0000256" key="1">
    <source>
        <dbReference type="ARBA" id="ARBA00001946"/>
    </source>
</evidence>
<dbReference type="OrthoDB" id="1877784at2759"/>
<keyword evidence="6" id="KW-1185">Reference proteome</keyword>
<evidence type="ECO:0000256" key="3">
    <source>
        <dbReference type="ARBA" id="ARBA00023239"/>
    </source>
</evidence>
<keyword evidence="3" id="KW-0456">Lyase</keyword>
<comment type="caution">
    <text evidence="5">The sequence shown here is derived from an EMBL/GenBank/DDBJ whole genome shotgun (WGS) entry which is preliminary data.</text>
</comment>
<dbReference type="InterPro" id="IPR005630">
    <property type="entry name" value="Terpene_synthase_metal-bd"/>
</dbReference>
<evidence type="ECO:0000259" key="4">
    <source>
        <dbReference type="Pfam" id="PF03936"/>
    </source>
</evidence>
<dbReference type="PANTHER" id="PTHR31225">
    <property type="entry name" value="OS04G0344100 PROTEIN-RELATED"/>
    <property type="match status" value="1"/>
</dbReference>
<dbReference type="GO" id="GO:0016114">
    <property type="term" value="P:terpenoid biosynthetic process"/>
    <property type="evidence" value="ECO:0007669"/>
    <property type="project" value="InterPro"/>
</dbReference>
<dbReference type="SUPFAM" id="SSF48576">
    <property type="entry name" value="Terpenoid synthases"/>
    <property type="match status" value="1"/>
</dbReference>
<evidence type="ECO:0000313" key="5">
    <source>
        <dbReference type="EMBL" id="KAF3453550.1"/>
    </source>
</evidence>
<dbReference type="Pfam" id="PF03936">
    <property type="entry name" value="Terpene_synth_C"/>
    <property type="match status" value="1"/>
</dbReference>
<dbReference type="InterPro" id="IPR050148">
    <property type="entry name" value="Terpene_synthase-like"/>
</dbReference>
<reference evidence="5" key="1">
    <citation type="submission" date="2020-03" db="EMBL/GenBank/DDBJ databases">
        <title>A high-quality chromosome-level genome assembly of a woody plant with both climbing and erect habits, Rhamnella rubrinervis.</title>
        <authorList>
            <person name="Lu Z."/>
            <person name="Yang Y."/>
            <person name="Zhu X."/>
            <person name="Sun Y."/>
        </authorList>
    </citation>
    <scope>NUCLEOTIDE SEQUENCE</scope>
    <source>
        <strain evidence="5">BYM</strain>
        <tissue evidence="5">Leaf</tissue>
    </source>
</reference>
<dbReference type="GO" id="GO:0000287">
    <property type="term" value="F:magnesium ion binding"/>
    <property type="evidence" value="ECO:0007669"/>
    <property type="project" value="InterPro"/>
</dbReference>
<dbReference type="InterPro" id="IPR008949">
    <property type="entry name" value="Isoprenoid_synthase_dom_sf"/>
</dbReference>
<comment type="cofactor">
    <cofactor evidence="1">
        <name>Mg(2+)</name>
        <dbReference type="ChEBI" id="CHEBI:18420"/>
    </cofactor>
</comment>
<protein>
    <recommendedName>
        <fullName evidence="4">Terpene synthase metal-binding domain-containing protein</fullName>
    </recommendedName>
</protein>
<keyword evidence="2" id="KW-0479">Metal-binding</keyword>
<sequence>MDQLRVHEDKPLGCCEIEAEIPTDYAKQAVIDDTYDAHGTYEELILFTEAIKSWCHEAHIPTVEEYTSVGLVTTGALLITSTSYLGMCEDTATNKQVLDWLFSKPQILIASAITSRLNNDIRSHKFEQMRGHVASSVECYMKEHGVEEEEEAYKVLREEIENAWKDINQEFVRPANAVAKPLLERILNLSRVNEVTYRDGDGYTFAHNLKHHITLLLAHSIPITLHEHVHVP</sequence>
<dbReference type="Proteomes" id="UP000796880">
    <property type="component" value="Unassembled WGS sequence"/>
</dbReference>
<feature type="domain" description="Terpene synthase metal-binding" evidence="4">
    <location>
        <begin position="53"/>
        <end position="166"/>
    </location>
</feature>